<comment type="subcellular location">
    <subcellularLocation>
        <location evidence="1">Cell membrane</location>
        <topology evidence="1">Multi-pass membrane protein</topology>
    </subcellularLocation>
</comment>
<name>A0ABS8R622_9LACO</name>
<dbReference type="EMBL" id="JAJPDE010000008">
    <property type="protein sequence ID" value="MCD7129709.1"/>
    <property type="molecule type" value="Genomic_DNA"/>
</dbReference>
<evidence type="ECO:0000256" key="5">
    <source>
        <dbReference type="ARBA" id="ARBA00023136"/>
    </source>
</evidence>
<evidence type="ECO:0000256" key="2">
    <source>
        <dbReference type="ARBA" id="ARBA00022475"/>
    </source>
</evidence>
<feature type="transmembrane region" description="Helical" evidence="6">
    <location>
        <begin position="280"/>
        <end position="309"/>
    </location>
</feature>
<dbReference type="InterPro" id="IPR001279">
    <property type="entry name" value="Metallo-B-lactamas"/>
</dbReference>
<dbReference type="CDD" id="cd07731">
    <property type="entry name" value="ComA-like_MBL-fold"/>
    <property type="match status" value="1"/>
</dbReference>
<comment type="caution">
    <text evidence="8">The sequence shown here is derived from an EMBL/GenBank/DDBJ whole genome shotgun (WGS) entry which is preliminary data.</text>
</comment>
<dbReference type="PANTHER" id="PTHR30619">
    <property type="entry name" value="DNA INTERNALIZATION/COMPETENCE PROTEIN COMEC/REC2"/>
    <property type="match status" value="1"/>
</dbReference>
<dbReference type="Gene3D" id="3.60.15.10">
    <property type="entry name" value="Ribonuclease Z/Hydroxyacylglutathione hydrolase-like"/>
    <property type="match status" value="1"/>
</dbReference>
<dbReference type="Pfam" id="PF03772">
    <property type="entry name" value="Competence"/>
    <property type="match status" value="1"/>
</dbReference>
<evidence type="ECO:0000256" key="4">
    <source>
        <dbReference type="ARBA" id="ARBA00022989"/>
    </source>
</evidence>
<feature type="transmembrane region" description="Helical" evidence="6">
    <location>
        <begin position="321"/>
        <end position="338"/>
    </location>
</feature>
<evidence type="ECO:0000256" key="3">
    <source>
        <dbReference type="ARBA" id="ARBA00022692"/>
    </source>
</evidence>
<feature type="transmembrane region" description="Helical" evidence="6">
    <location>
        <begin position="236"/>
        <end position="260"/>
    </location>
</feature>
<dbReference type="Pfam" id="PF00753">
    <property type="entry name" value="Lactamase_B"/>
    <property type="match status" value="1"/>
</dbReference>
<feature type="transmembrane region" description="Helical" evidence="6">
    <location>
        <begin position="350"/>
        <end position="369"/>
    </location>
</feature>
<keyword evidence="3 6" id="KW-0812">Transmembrane</keyword>
<dbReference type="PANTHER" id="PTHR30619:SF7">
    <property type="entry name" value="BETA-LACTAMASE DOMAIN PROTEIN"/>
    <property type="match status" value="1"/>
</dbReference>
<dbReference type="SUPFAM" id="SSF56281">
    <property type="entry name" value="Metallo-hydrolase/oxidoreductase"/>
    <property type="match status" value="1"/>
</dbReference>
<keyword evidence="9" id="KW-1185">Reference proteome</keyword>
<feature type="transmembrane region" description="Helical" evidence="6">
    <location>
        <begin position="15"/>
        <end position="35"/>
    </location>
</feature>
<evidence type="ECO:0000259" key="7">
    <source>
        <dbReference type="SMART" id="SM00849"/>
    </source>
</evidence>
<dbReference type="InterPro" id="IPR004797">
    <property type="entry name" value="Competence_ComEC/Rec2"/>
</dbReference>
<feature type="transmembrane region" description="Helical" evidence="6">
    <location>
        <begin position="430"/>
        <end position="449"/>
    </location>
</feature>
<feature type="domain" description="Metallo-beta-lactamase" evidence="7">
    <location>
        <begin position="460"/>
        <end position="668"/>
    </location>
</feature>
<feature type="transmembrane region" description="Helical" evidence="6">
    <location>
        <begin position="202"/>
        <end position="224"/>
    </location>
</feature>
<sequence length="729" mass="82737">MIALFYRIAILKRPIVLEIGILTCLLMMVWCYSLQKNWTTITANRQMEVTKRILVYPDELKFNGNFMTGMVTDVQTGQREAVIMSFKSPQMLKKIDKLTTPSIWLINGQLKPLIPHTNENQFDNLTYNHHRRICNQVQITQIEQVNEQKQGIIGWCHTLRKRLSLYFETLPYPLSTYCHQLIIGSSNEDSAGLMVSVKRLGLLHLFCISGMHIVLFTDLFRRLLAHLWWRKESIDIFLIIILPFYLLVGGGATSLVRAVIMAELGLLHRYLNLDRLDGWALSLLIGLVLDPLLLLTLGGQLSYLLSFVLQVLPESVRGFKQSLLLNLISLPSLLSYVYEVHLLSFGVSYLIIPLFSTVIFPAVLVGALSFSFFEPLAYLINAGLRCFQYILNWLADFPGMIHFGKPPLILALLLFFASLFVISQDASLKSWKILALLYVITGGIIHFPLNGEVTFIDIGQGDSILIREPFNHRVTMIDTGGKLSFKKPNWATARHSQDDAQRITINYLKSKGISQIDTICLTHHDADHIGYLTTILENIAVKRVIVPAGMEKQPALLNKVRNVTNTTPIIIPVTDSVKLSSFPLQILHPFFPGEGKNEDSLVLTGKFGGKKFLFTGDLDQQNEEKVIQKYPQLKIDILKAGHHGSKTASSYSFLQTITPKYAIISAGRFNRYHHPDEITIKNFQKLNINYLSTQQFGMIQYVYYGHNGKIKTTLRGDETSWTLPNYLHN</sequence>
<keyword evidence="5 6" id="KW-0472">Membrane</keyword>
<dbReference type="NCBIfam" id="TIGR00361">
    <property type="entry name" value="ComEC_Rec2"/>
    <property type="match status" value="1"/>
</dbReference>
<dbReference type="InterPro" id="IPR052159">
    <property type="entry name" value="Competence_DNA_uptake"/>
</dbReference>
<dbReference type="SMART" id="SM00849">
    <property type="entry name" value="Lactamase_B"/>
    <property type="match status" value="1"/>
</dbReference>
<protein>
    <submittedName>
        <fullName evidence="8">DNA internalization-related competence protein ComEC/Rec2</fullName>
    </submittedName>
</protein>
<organism evidence="8 9">
    <name type="scientific">Limosilactobacillus agrestis</name>
    <dbReference type="NCBI Taxonomy" id="2759748"/>
    <lineage>
        <taxon>Bacteria</taxon>
        <taxon>Bacillati</taxon>
        <taxon>Bacillota</taxon>
        <taxon>Bacilli</taxon>
        <taxon>Lactobacillales</taxon>
        <taxon>Lactobacillaceae</taxon>
        <taxon>Limosilactobacillus</taxon>
    </lineage>
</organism>
<gene>
    <name evidence="8" type="ORF">LTY36_00530</name>
</gene>
<dbReference type="Proteomes" id="UP001199710">
    <property type="component" value="Unassembled WGS sequence"/>
</dbReference>
<dbReference type="InterPro" id="IPR036866">
    <property type="entry name" value="RibonucZ/Hydroxyglut_hydro"/>
</dbReference>
<dbReference type="NCBIfam" id="TIGR00360">
    <property type="entry name" value="ComEC_N-term"/>
    <property type="match status" value="1"/>
</dbReference>
<accession>A0ABS8R622</accession>
<dbReference type="InterPro" id="IPR004477">
    <property type="entry name" value="ComEC_N"/>
</dbReference>
<feature type="transmembrane region" description="Helical" evidence="6">
    <location>
        <begin position="407"/>
        <end position="423"/>
    </location>
</feature>
<reference evidence="8 9" key="1">
    <citation type="submission" date="2021-12" db="EMBL/GenBank/DDBJ databases">
        <title>A phylogenomic analysis of Limosilactobacillus reuteri reveals ancient and stable evolutionary relationships with rodents and birds and zoonotic transmission to humans.</title>
        <authorList>
            <person name="Li F."/>
            <person name="Li X."/>
            <person name="Cheng C."/>
            <person name="Tollenaar S."/>
            <person name="Zhang J.S."/>
            <person name="Simpson D."/>
            <person name="Tasseva G."/>
            <person name="Perez-Munoz M.E."/>
            <person name="Frese S."/>
            <person name="Gaenzle M.G."/>
            <person name="Walter J."/>
            <person name="Zheng J."/>
        </authorList>
    </citation>
    <scope>NUCLEOTIDE SEQUENCE [LARGE SCALE GENOMIC DNA]</scope>
    <source>
        <strain evidence="8 9">BG-MG3-B</strain>
    </source>
</reference>
<evidence type="ECO:0000313" key="9">
    <source>
        <dbReference type="Proteomes" id="UP001199710"/>
    </source>
</evidence>
<keyword evidence="2" id="KW-1003">Cell membrane</keyword>
<evidence type="ECO:0000256" key="6">
    <source>
        <dbReference type="SAM" id="Phobius"/>
    </source>
</evidence>
<evidence type="ECO:0000313" key="8">
    <source>
        <dbReference type="EMBL" id="MCD7129709.1"/>
    </source>
</evidence>
<dbReference type="InterPro" id="IPR035681">
    <property type="entry name" value="ComA-like_MBL"/>
</dbReference>
<keyword evidence="4 6" id="KW-1133">Transmembrane helix</keyword>
<proteinExistence type="predicted"/>
<evidence type="ECO:0000256" key="1">
    <source>
        <dbReference type="ARBA" id="ARBA00004651"/>
    </source>
</evidence>